<accession>A0ACD5VBU0</accession>
<proteinExistence type="predicted"/>
<reference evidence="1" key="1">
    <citation type="submission" date="2021-05" db="EMBL/GenBank/DDBJ databases">
        <authorList>
            <person name="Scholz U."/>
            <person name="Mascher M."/>
            <person name="Fiebig A."/>
        </authorList>
    </citation>
    <scope>NUCLEOTIDE SEQUENCE [LARGE SCALE GENOMIC DNA]</scope>
</reference>
<protein>
    <submittedName>
        <fullName evidence="1">Uncharacterized protein</fullName>
    </submittedName>
</protein>
<name>A0ACD5VBU0_AVESA</name>
<keyword evidence="2" id="KW-1185">Reference proteome</keyword>
<sequence>MDFGIAAFSAVAGVATSKLCTVISKLRGQPNTDATFIKDELTSIQAAIIQRLASNNGGHISCLQIVWIAQLRCLAYDIEDCIDCFDANKMTPEDFANKIAALRRRSIDTTDRIRRYRFPDETAPAASSSHGHGHGHGHAAAPAELTDLLGDKSWQVWLVGNLNCLLYLCLFPRDHHVRAKPLIRLWVAEGLVEGEKNAVENLDILISKSIFNFIERSNNGKVKRCQRTDEMLRYISQWSMSENFILLLCDGAAQLLEAAESARRLTVHPCANGELLSLPADLPRLRTLAVFPAAGATSLASYEDVLEFAKYKVLRVLDLKECAHLREGHLRDICDQVLMKYLSINPGSINCITRKIGDLERLETLDLSGSSETETVTVYKEVLLLPKLKHLLGKFELSVSDTLSVPILGFVRSDLERFLRDKSVLQTLAGFVTGWTLGFPQLMSLMRRLRKVKIWCKSSASKSNLRVISCAITKFIRDGVDEEPGRSLSIDFGKWGQFVSNTITPVKGRLASLKLRGNLRQFPQFVEQLSAIEELCLWSTKLSWADILQGLSLLGVLKYLKLIEDNLGRIEILPAHLKSIGRISLVSVPALDITIQAGALPNLVSLHILCKDLLVMPGTPGIEITHMAKLKEVALHLQVGDAIKTRWQEAASGHPKRPELLLIQGP</sequence>
<reference evidence="1" key="2">
    <citation type="submission" date="2025-09" db="UniProtKB">
        <authorList>
            <consortium name="EnsemblPlants"/>
        </authorList>
    </citation>
    <scope>IDENTIFICATION</scope>
</reference>
<dbReference type="EnsemblPlants" id="AVESA.00010b.r2.3AG0410810.1">
    <property type="protein sequence ID" value="AVESA.00010b.r2.3AG0410810.1.CDS.1"/>
    <property type="gene ID" value="AVESA.00010b.r2.3AG0410810"/>
</dbReference>
<evidence type="ECO:0000313" key="1">
    <source>
        <dbReference type="EnsemblPlants" id="AVESA.00010b.r2.3AG0410810.1.CDS.1"/>
    </source>
</evidence>
<organism evidence="1 2">
    <name type="scientific">Avena sativa</name>
    <name type="common">Oat</name>
    <dbReference type="NCBI Taxonomy" id="4498"/>
    <lineage>
        <taxon>Eukaryota</taxon>
        <taxon>Viridiplantae</taxon>
        <taxon>Streptophyta</taxon>
        <taxon>Embryophyta</taxon>
        <taxon>Tracheophyta</taxon>
        <taxon>Spermatophyta</taxon>
        <taxon>Magnoliopsida</taxon>
        <taxon>Liliopsida</taxon>
        <taxon>Poales</taxon>
        <taxon>Poaceae</taxon>
        <taxon>BOP clade</taxon>
        <taxon>Pooideae</taxon>
        <taxon>Poodae</taxon>
        <taxon>Poeae</taxon>
        <taxon>Poeae Chloroplast Group 1 (Aveneae type)</taxon>
        <taxon>Aveninae</taxon>
        <taxon>Avena</taxon>
    </lineage>
</organism>
<evidence type="ECO:0000313" key="2">
    <source>
        <dbReference type="Proteomes" id="UP001732700"/>
    </source>
</evidence>
<dbReference type="Proteomes" id="UP001732700">
    <property type="component" value="Chromosome 3A"/>
</dbReference>